<keyword evidence="4" id="KW-1185">Reference proteome</keyword>
<evidence type="ECO:0000313" key="4">
    <source>
        <dbReference type="Proteomes" id="UP001412239"/>
    </source>
</evidence>
<organism evidence="3 4">
    <name type="scientific">Tuber aestivum</name>
    <name type="common">summer truffle</name>
    <dbReference type="NCBI Taxonomy" id="59557"/>
    <lineage>
        <taxon>Eukaryota</taxon>
        <taxon>Fungi</taxon>
        <taxon>Dikarya</taxon>
        <taxon>Ascomycota</taxon>
        <taxon>Pezizomycotina</taxon>
        <taxon>Pezizomycetes</taxon>
        <taxon>Pezizales</taxon>
        <taxon>Tuberaceae</taxon>
        <taxon>Tuber</taxon>
    </lineage>
</organism>
<dbReference type="Pfam" id="PF01636">
    <property type="entry name" value="APH"/>
    <property type="match status" value="1"/>
</dbReference>
<evidence type="ECO:0000313" key="3">
    <source>
        <dbReference type="EMBL" id="CUS07847.1"/>
    </source>
</evidence>
<sequence>MTDLGSIPRSGRLLDSEVYTRLLDQYLDVGHRLYKGTEALCVDRGLRLADTFRAYVALMRVPYAPYYDTSFILKYFKTGRRSQVPREQVELEGAGLNHAAEAFRRNNVGRAPRVYALRPALDLIAMEFIRGKGYRDSSPGWWPKERMIKFVRQMAVFRLAILTQVENQLGVPRNAPYEGRVGPYCSEVWWDQDKSRLWDQMDRGPFPNRHELILASLRRDLLVSRWRSQHGRRIPYGSHFPTWADMISYLEKTIENIEREPRPTRPEFFSLNHNDLRLGFNIMLRGGKIAAIIDWETGSYDPLSMCVVDLATETDYDPREWREHAGPNGENFHVLPYRLEAEPTENRISSATDMGAERKPFPDWELIENNGGPLCEADFCGDDYPEDLASDEDESIVDAVEIHCDSDVDAEEECLAPGGGDDELARPNPHYVGGEWYYEPVYALMKEFIHRHRGAGLGPNGEWGKLPEEYSRPLADWDDPLFRRVTQTPFDGGHDQVVDEDRIDVAIAVTEAAAAKAHKVKKEKIAVPSRPRRMPTLLDAWGDTAATGGEEGSPRSPVSSAGYANWTRKLTPRRKRPITSPIGRKVGPSHDPIPLTAFPGAHAPTKAGRQGAEAGVPSTSDDERVRTVRDAVLARVMERLRSGLD</sequence>
<dbReference type="EMBL" id="LN891172">
    <property type="protein sequence ID" value="CUS07847.1"/>
    <property type="molecule type" value="Genomic_DNA"/>
</dbReference>
<dbReference type="Gene3D" id="3.90.1200.10">
    <property type="match status" value="1"/>
</dbReference>
<dbReference type="AlphaFoldDB" id="A0A292PMY1"/>
<name>A0A292PMY1_9PEZI</name>
<protein>
    <recommendedName>
        <fullName evidence="2">Aminoglycoside phosphotransferase domain-containing protein</fullName>
    </recommendedName>
</protein>
<dbReference type="InterPro" id="IPR011009">
    <property type="entry name" value="Kinase-like_dom_sf"/>
</dbReference>
<accession>A0A292PMY1</accession>
<dbReference type="Proteomes" id="UP001412239">
    <property type="component" value="Unassembled WGS sequence"/>
</dbReference>
<evidence type="ECO:0000259" key="2">
    <source>
        <dbReference type="Pfam" id="PF01636"/>
    </source>
</evidence>
<reference evidence="3" key="1">
    <citation type="submission" date="2015-10" db="EMBL/GenBank/DDBJ databases">
        <authorList>
            <person name="Regsiter A."/>
            <person name="william w."/>
        </authorList>
    </citation>
    <scope>NUCLEOTIDE SEQUENCE</scope>
    <source>
        <strain evidence="3">Montdore</strain>
    </source>
</reference>
<evidence type="ECO:0000256" key="1">
    <source>
        <dbReference type="SAM" id="MobiDB-lite"/>
    </source>
</evidence>
<feature type="region of interest" description="Disordered" evidence="1">
    <location>
        <begin position="542"/>
        <end position="625"/>
    </location>
</feature>
<feature type="domain" description="Aminoglycoside phosphotransferase" evidence="2">
    <location>
        <begin position="249"/>
        <end position="310"/>
    </location>
</feature>
<proteinExistence type="predicted"/>
<dbReference type="SUPFAM" id="SSF56112">
    <property type="entry name" value="Protein kinase-like (PK-like)"/>
    <property type="match status" value="1"/>
</dbReference>
<dbReference type="InterPro" id="IPR002575">
    <property type="entry name" value="Aminoglycoside_PTrfase"/>
</dbReference>
<gene>
    <name evidence="3" type="ORF">GSTUAT00008069001</name>
</gene>